<proteinExistence type="predicted"/>
<name>A0A381YQX9_9ZZZZ</name>
<sequence>MHATFFRLLFLDHVLIPKKHISCRIFVEIASPDRPIGNGHKFIIYYRYYRRYFLFQQAELTALSMILTFETAAVRFKFWNINKHEL</sequence>
<accession>A0A381YQX9</accession>
<organism evidence="1">
    <name type="scientific">marine metagenome</name>
    <dbReference type="NCBI Taxonomy" id="408172"/>
    <lineage>
        <taxon>unclassified sequences</taxon>
        <taxon>metagenomes</taxon>
        <taxon>ecological metagenomes</taxon>
    </lineage>
</organism>
<evidence type="ECO:0000313" key="1">
    <source>
        <dbReference type="EMBL" id="SVA79418.1"/>
    </source>
</evidence>
<dbReference type="AlphaFoldDB" id="A0A381YQX9"/>
<reference evidence="1" key="1">
    <citation type="submission" date="2018-05" db="EMBL/GenBank/DDBJ databases">
        <authorList>
            <person name="Lanie J.A."/>
            <person name="Ng W.-L."/>
            <person name="Kazmierczak K.M."/>
            <person name="Andrzejewski T.M."/>
            <person name="Davidsen T.M."/>
            <person name="Wayne K.J."/>
            <person name="Tettelin H."/>
            <person name="Glass J.I."/>
            <person name="Rusch D."/>
            <person name="Podicherti R."/>
            <person name="Tsui H.-C.T."/>
            <person name="Winkler M.E."/>
        </authorList>
    </citation>
    <scope>NUCLEOTIDE SEQUENCE</scope>
</reference>
<dbReference type="EMBL" id="UINC01018837">
    <property type="protein sequence ID" value="SVA79418.1"/>
    <property type="molecule type" value="Genomic_DNA"/>
</dbReference>
<protein>
    <submittedName>
        <fullName evidence="1">Uncharacterized protein</fullName>
    </submittedName>
</protein>
<gene>
    <name evidence="1" type="ORF">METZ01_LOCUS132272</name>
</gene>